<keyword evidence="1" id="KW-0812">Transmembrane</keyword>
<protein>
    <submittedName>
        <fullName evidence="2">Uncharacterized protein</fullName>
    </submittedName>
</protein>
<evidence type="ECO:0000313" key="2">
    <source>
        <dbReference type="EMBL" id="OTY38789.1"/>
    </source>
</evidence>
<dbReference type="Proteomes" id="UP000195089">
    <property type="component" value="Unassembled WGS sequence"/>
</dbReference>
<dbReference type="AlphaFoldDB" id="A0A2C9YMY6"/>
<feature type="transmembrane region" description="Helical" evidence="1">
    <location>
        <begin position="92"/>
        <end position="109"/>
    </location>
</feature>
<evidence type="ECO:0000313" key="3">
    <source>
        <dbReference type="Proteomes" id="UP000195089"/>
    </source>
</evidence>
<comment type="caution">
    <text evidence="2">The sequence shown here is derived from an EMBL/GenBank/DDBJ whole genome shotgun (WGS) entry which is preliminary data.</text>
</comment>
<accession>A0A2C9YMY6</accession>
<feature type="transmembrane region" description="Helical" evidence="1">
    <location>
        <begin position="115"/>
        <end position="140"/>
    </location>
</feature>
<proteinExistence type="predicted"/>
<name>A0A2C9YMY6_BACTU</name>
<dbReference type="RefSeq" id="WP_088120200.1">
    <property type="nucleotide sequence ID" value="NZ_NFDL01000093.1"/>
</dbReference>
<reference evidence="2 3" key="1">
    <citation type="submission" date="2016-10" db="EMBL/GenBank/DDBJ databases">
        <title>Comparative genomics of Bacillus thuringiensis reveals a path to pathogens against multiple invertebrate hosts.</title>
        <authorList>
            <person name="Zheng J."/>
            <person name="Gao Q."/>
            <person name="Liu H."/>
            <person name="Peng D."/>
            <person name="Ruan L."/>
            <person name="Sun M."/>
        </authorList>
    </citation>
    <scope>NUCLEOTIDE SEQUENCE [LARGE SCALE GENOMIC DNA]</scope>
    <source>
        <strain evidence="2">BGSC 4BX1</strain>
    </source>
</reference>
<sequence>MFYRIWNGFLDAFIYIRKFYIFIPLLIVGIFFARSLLELGAMPDKFGDLFLYYFTHPDAHISGIIECFISGAILLMLAGSQFHLANTEKEEIETWLFIVICLFAIALFLPGITLFALGIVLLSVILLLGGVLFAFIWLLTQSGNSKKRRR</sequence>
<keyword evidence="1" id="KW-1133">Transmembrane helix</keyword>
<feature type="transmembrane region" description="Helical" evidence="1">
    <location>
        <begin position="61"/>
        <end position="80"/>
    </location>
</feature>
<evidence type="ECO:0000256" key="1">
    <source>
        <dbReference type="SAM" id="Phobius"/>
    </source>
</evidence>
<dbReference type="EMBL" id="NFDL01000093">
    <property type="protein sequence ID" value="OTY38789.1"/>
    <property type="molecule type" value="Genomic_DNA"/>
</dbReference>
<gene>
    <name evidence="2" type="ORF">BK742_22290</name>
</gene>
<organism evidence="2 3">
    <name type="scientific">Bacillus thuringiensis serovar pingluonsis</name>
    <dbReference type="NCBI Taxonomy" id="180881"/>
    <lineage>
        <taxon>Bacteria</taxon>
        <taxon>Bacillati</taxon>
        <taxon>Bacillota</taxon>
        <taxon>Bacilli</taxon>
        <taxon>Bacillales</taxon>
        <taxon>Bacillaceae</taxon>
        <taxon>Bacillus</taxon>
        <taxon>Bacillus cereus group</taxon>
    </lineage>
</organism>
<keyword evidence="1" id="KW-0472">Membrane</keyword>
<feature type="transmembrane region" description="Helical" evidence="1">
    <location>
        <begin position="20"/>
        <end position="41"/>
    </location>
</feature>